<keyword evidence="1 4" id="KW-0378">Hydrolase</keyword>
<gene>
    <name evidence="4" type="ORF">EZ449_05165</name>
</gene>
<sequence length="955" mass="107542">MKKLILLIVLICFKAVCSAAGANPFVAKTYVPGSFSIASKGKVSSILTSGNEWPGVIRAAKNLQVDLQKVTGINPAFAADKTSGMAIIIGTIGKSTIIDELIRSNKINVAGIAGNWESTLIEVVKNPIAGIDSALVIAGSDKRGTIYGVYELSSQIGVSPWYYWADVPVKKSEVLFAIAGRHVISSPAVKYRGIFLNDEAPALSGWSRKEFGGLNSKFYEKVFELILRLKGNYLWPAMWGSAFNDDDKMNPILADEYGVVIGTSHHEPLTRAHDEWKRYKGGKWNYDQNPEQLRAFWESGLKRVADKEQIITVGMRGDGDEPMTEGTATALLEKIVKDQREIIEKVTQKPAPETPQLWALYKEVQAYYDNGMRVPDDVTLLLCDDNWGNIRKLPKLNEAPRKGGYGIYYHFDYVGDPRNYKWINTNPIQKIWEQMNLAYEYNANQIWIVNVGDLKPMEFPISFFLDYAWAPDAIPAEKLKHYIIDWSAKQFGETYATEIADVLDLYSKYNGRIKPELLTDSIYSLTNYNEFENVVADYRKLEQKAKFIYNQIPADQKDAYYQLVMHPVEASANLYDLYYHVGKNKLYAKQGRLATNAMGDKVAELYKRDAEITNYYNKIMAGGKWDHMMDQTHIGYTYWQQPEKNSIPNTMVLVSTGNLSKAEMGLAIEGSDSSWSKKKKVNLALPTFDYYSNKSHYFELFNKANGIFTYQVKAPNYVIIDQSKGEVRDEKRIWLTIDWAKAPKGKSQAVVLVSDSDGSKMSVPITLDNNRFSAEKINVFLPQNGYISMDAPNYSRAINNRPIFWKTLPNYGKTLGGVIAVPVTSPIRKLDANTPLLEYDIYLSEAGTFTLNSFISPTIDFTNSDGLKFAISVDDAPPITVNISTDYKTESAWRKSVADNIKIFKTPLKFDKAGKHTIKYWMINTGVVLQKLVLDLGGLKPSFLGPPETFVSEIK</sequence>
<evidence type="ECO:0000313" key="5">
    <source>
        <dbReference type="Proteomes" id="UP000291485"/>
    </source>
</evidence>
<comment type="caution">
    <text evidence="4">The sequence shown here is derived from an EMBL/GenBank/DDBJ whole genome shotgun (WGS) entry which is preliminary data.</text>
</comment>
<evidence type="ECO:0000256" key="1">
    <source>
        <dbReference type="ARBA" id="ARBA00022801"/>
    </source>
</evidence>
<feature type="signal peptide" evidence="2">
    <location>
        <begin position="1"/>
        <end position="22"/>
    </location>
</feature>
<dbReference type="OrthoDB" id="8727830at2"/>
<evidence type="ECO:0000256" key="2">
    <source>
        <dbReference type="SAM" id="SignalP"/>
    </source>
</evidence>
<dbReference type="InterPro" id="IPR042301">
    <property type="entry name" value="GH115_sf"/>
</dbReference>
<dbReference type="InterPro" id="IPR029018">
    <property type="entry name" value="Hex-like_dom2"/>
</dbReference>
<dbReference type="RefSeq" id="WP_131556901.1">
    <property type="nucleotide sequence ID" value="NZ_SJSN01000003.1"/>
</dbReference>
<accession>A0A4R0P6W5</accession>
<protein>
    <submittedName>
        <fullName evidence="4">Glycosyl hydrolase</fullName>
    </submittedName>
</protein>
<dbReference type="AlphaFoldDB" id="A0A4R0P6W5"/>
<feature type="chain" id="PRO_5020427261" evidence="2">
    <location>
        <begin position="23"/>
        <end position="955"/>
    </location>
</feature>
<dbReference type="Gene3D" id="2.60.120.1620">
    <property type="match status" value="1"/>
</dbReference>
<dbReference type="PANTHER" id="PTHR37842:SF2">
    <property type="entry name" value="GYLCOSYL HYDROLASE 115 C-TERMINAL DOMAIN-CONTAINING PROTEIN"/>
    <property type="match status" value="1"/>
</dbReference>
<organism evidence="4 5">
    <name type="scientific">Pedobacter frigidisoli</name>
    <dbReference type="NCBI Taxonomy" id="2530455"/>
    <lineage>
        <taxon>Bacteria</taxon>
        <taxon>Pseudomonadati</taxon>
        <taxon>Bacteroidota</taxon>
        <taxon>Sphingobacteriia</taxon>
        <taxon>Sphingobacteriales</taxon>
        <taxon>Sphingobacteriaceae</taxon>
        <taxon>Pedobacter</taxon>
    </lineage>
</organism>
<keyword evidence="2" id="KW-0732">Signal</keyword>
<dbReference type="Gene3D" id="1.20.58.2150">
    <property type="match status" value="1"/>
</dbReference>
<evidence type="ECO:0000259" key="3">
    <source>
        <dbReference type="Pfam" id="PF17829"/>
    </source>
</evidence>
<dbReference type="Proteomes" id="UP000291485">
    <property type="component" value="Unassembled WGS sequence"/>
</dbReference>
<reference evidence="4 5" key="1">
    <citation type="submission" date="2019-02" db="EMBL/GenBank/DDBJ databases">
        <title>Pedobacter sp. RP-3-11 sp. nov., isolated from Arctic soil.</title>
        <authorList>
            <person name="Dahal R.H."/>
        </authorList>
    </citation>
    <scope>NUCLEOTIDE SEQUENCE [LARGE SCALE GENOMIC DNA]</scope>
    <source>
        <strain evidence="4 5">RP-3-11</strain>
    </source>
</reference>
<feature type="domain" description="Gylcosyl hydrolase 115 C-terminal" evidence="3">
    <location>
        <begin position="780"/>
        <end position="948"/>
    </location>
</feature>
<dbReference type="Gene3D" id="3.20.20.520">
    <property type="entry name" value="Glycosyl hydrolase family 115"/>
    <property type="match status" value="1"/>
</dbReference>
<proteinExistence type="predicted"/>
<name>A0A4R0P6W5_9SPHI</name>
<dbReference type="Pfam" id="PF17829">
    <property type="entry name" value="GH115_C"/>
    <property type="match status" value="1"/>
</dbReference>
<dbReference type="Gene3D" id="3.30.379.10">
    <property type="entry name" value="Chitobiase/beta-hexosaminidase domain 2-like"/>
    <property type="match status" value="1"/>
</dbReference>
<dbReference type="GO" id="GO:0016787">
    <property type="term" value="F:hydrolase activity"/>
    <property type="evidence" value="ECO:0007669"/>
    <property type="project" value="UniProtKB-KW"/>
</dbReference>
<dbReference type="GO" id="GO:0005975">
    <property type="term" value="P:carbohydrate metabolic process"/>
    <property type="evidence" value="ECO:0007669"/>
    <property type="project" value="UniProtKB-ARBA"/>
</dbReference>
<dbReference type="SUPFAM" id="SSF55545">
    <property type="entry name" value="beta-N-acetylhexosaminidase-like domain"/>
    <property type="match status" value="1"/>
</dbReference>
<dbReference type="InterPro" id="IPR041437">
    <property type="entry name" value="GH115_C"/>
</dbReference>
<dbReference type="EMBL" id="SJSN01000003">
    <property type="protein sequence ID" value="TCD11651.1"/>
    <property type="molecule type" value="Genomic_DNA"/>
</dbReference>
<dbReference type="InterPro" id="IPR031924">
    <property type="entry name" value="GH115"/>
</dbReference>
<dbReference type="PANTHER" id="PTHR37842">
    <property type="match status" value="1"/>
</dbReference>
<dbReference type="Pfam" id="PF15979">
    <property type="entry name" value="Glyco_hydro_115"/>
    <property type="match status" value="1"/>
</dbReference>
<evidence type="ECO:0000313" key="4">
    <source>
        <dbReference type="EMBL" id="TCD11651.1"/>
    </source>
</evidence>
<keyword evidence="5" id="KW-1185">Reference proteome</keyword>